<accession>A0A8S1JPS6</accession>
<evidence type="ECO:0000256" key="1">
    <source>
        <dbReference type="SAM" id="MobiDB-lite"/>
    </source>
</evidence>
<feature type="region of interest" description="Disordered" evidence="1">
    <location>
        <begin position="36"/>
        <end position="65"/>
    </location>
</feature>
<protein>
    <recommendedName>
        <fullName evidence="2">Myb-like domain-containing protein</fullName>
    </recommendedName>
</protein>
<dbReference type="EMBL" id="CAJJDM010000003">
    <property type="protein sequence ID" value="CAD8044101.1"/>
    <property type="molecule type" value="Genomic_DNA"/>
</dbReference>
<comment type="caution">
    <text evidence="3">The sequence shown here is derived from an EMBL/GenBank/DDBJ whole genome shotgun (WGS) entry which is preliminary data.</text>
</comment>
<feature type="domain" description="Myb-like" evidence="2">
    <location>
        <begin position="119"/>
        <end position="167"/>
    </location>
</feature>
<dbReference type="OMA" id="MNAPSEE"/>
<reference evidence="3" key="1">
    <citation type="submission" date="2021-01" db="EMBL/GenBank/DDBJ databases">
        <authorList>
            <consortium name="Genoscope - CEA"/>
            <person name="William W."/>
        </authorList>
    </citation>
    <scope>NUCLEOTIDE SEQUENCE</scope>
</reference>
<dbReference type="Pfam" id="PF00249">
    <property type="entry name" value="Myb_DNA-binding"/>
    <property type="match status" value="1"/>
</dbReference>
<dbReference type="CDD" id="cd00167">
    <property type="entry name" value="SANT"/>
    <property type="match status" value="1"/>
</dbReference>
<proteinExistence type="predicted"/>
<evidence type="ECO:0000313" key="4">
    <source>
        <dbReference type="Proteomes" id="UP000688137"/>
    </source>
</evidence>
<name>A0A8S1JPS6_PARPR</name>
<dbReference type="InterPro" id="IPR001005">
    <property type="entry name" value="SANT/Myb"/>
</dbReference>
<feature type="compositionally biased region" description="Low complexity" evidence="1">
    <location>
        <begin position="50"/>
        <end position="65"/>
    </location>
</feature>
<evidence type="ECO:0000259" key="2">
    <source>
        <dbReference type="SMART" id="SM00717"/>
    </source>
</evidence>
<evidence type="ECO:0000313" key="3">
    <source>
        <dbReference type="EMBL" id="CAD8044101.1"/>
    </source>
</evidence>
<dbReference type="SMART" id="SM00717">
    <property type="entry name" value="SANT"/>
    <property type="match status" value="1"/>
</dbReference>
<dbReference type="AlphaFoldDB" id="A0A8S1JPS6"/>
<dbReference type="Proteomes" id="UP000688137">
    <property type="component" value="Unassembled WGS sequence"/>
</dbReference>
<keyword evidence="4" id="KW-1185">Reference proteome</keyword>
<organism evidence="3 4">
    <name type="scientific">Paramecium primaurelia</name>
    <dbReference type="NCBI Taxonomy" id="5886"/>
    <lineage>
        <taxon>Eukaryota</taxon>
        <taxon>Sar</taxon>
        <taxon>Alveolata</taxon>
        <taxon>Ciliophora</taxon>
        <taxon>Intramacronucleata</taxon>
        <taxon>Oligohymenophorea</taxon>
        <taxon>Peniculida</taxon>
        <taxon>Parameciidae</taxon>
        <taxon>Paramecium</taxon>
    </lineage>
</organism>
<sequence>MNMTVKLIRKSKKQKIYSLFDKNESNKEQRRLQQISNQTNQVNQKDENLINDNDSSLQSSQDNNSVGDITENFESVYSHKLMNKNQQQITKATNDSKNNLIRYTVKREKNIKRKKQKNRGKQFSFEEDQRLLIYILKKGPKFHKFARYFPGKSTNMLKNRYYKSLRFIWDQVLGNQYQHMNAPSEEIYPIIEQESPIYMFDDLIQLRLFPEAEDLMSNFIGNLSQTFSDLHASFPLEDN</sequence>
<gene>
    <name evidence="3" type="ORF">PPRIM_AZ9-3.1.T0060183</name>
</gene>